<protein>
    <submittedName>
        <fullName evidence="1">Uncharacterized protein</fullName>
    </submittedName>
</protein>
<dbReference type="RefSeq" id="WP_048366440.1">
    <property type="nucleotide sequence ID" value="NZ_JYLF01000022.1"/>
</dbReference>
<evidence type="ECO:0000313" key="2">
    <source>
        <dbReference type="Proteomes" id="UP000036325"/>
    </source>
</evidence>
<evidence type="ECO:0000313" key="1">
    <source>
        <dbReference type="EMBL" id="KMN09241.1"/>
    </source>
</evidence>
<dbReference type="Proteomes" id="UP000036325">
    <property type="component" value="Unassembled WGS sequence"/>
</dbReference>
<dbReference type="AlphaFoldDB" id="A0A0J6L4B1"/>
<proteinExistence type="predicted"/>
<reference evidence="1 2" key="1">
    <citation type="submission" date="2015-02" db="EMBL/GenBank/DDBJ databases">
        <title>Pseudomonas helleri sp. nov. and Pseudomonas weihenstephanensis sp. nov., isolated from raw cows milk.</title>
        <authorList>
            <person name="von Neubeck M."/>
            <person name="Huptas C."/>
            <person name="Wenning M."/>
            <person name="Scherer S."/>
        </authorList>
    </citation>
    <scope>NUCLEOTIDE SEQUENCE [LARGE SCALE GENOMIC DNA]</scope>
    <source>
        <strain evidence="1 2">DSM 29166</strain>
    </source>
</reference>
<name>A0A0J6L4B1_9PSED</name>
<organism evidence="1 2">
    <name type="scientific">Pseudomonas weihenstephanensis</name>
    <dbReference type="NCBI Taxonomy" id="1608994"/>
    <lineage>
        <taxon>Bacteria</taxon>
        <taxon>Pseudomonadati</taxon>
        <taxon>Pseudomonadota</taxon>
        <taxon>Gammaproteobacteria</taxon>
        <taxon>Pseudomonadales</taxon>
        <taxon>Pseudomonadaceae</taxon>
        <taxon>Pseudomonas</taxon>
    </lineage>
</organism>
<comment type="caution">
    <text evidence="1">The sequence shown here is derived from an EMBL/GenBank/DDBJ whole genome shotgun (WGS) entry which is preliminary data.</text>
</comment>
<dbReference type="OrthoDB" id="6933098at2"/>
<accession>A0A0J6L4B1</accession>
<gene>
    <name evidence="1" type="ORF">TU86_22020</name>
</gene>
<sequence>MAELIVKKEDGSLLFDTDKISYGLIKSGHLAYAGNWNRYVCTSKACLKDPSWGGNWSGRDYGDQIFSFSVVGAKSPIVFITGGGCLAGTQVVGDVRTFFYGGTASEATKFYCFDLMREGGEGPALRTYRDDRTLTFNSRQVPLNVFQAVMAPVRGNEYSNYYIRGFYYTTYQGGYNRQVGEKVTSSVDVPILGAGEVAAFLPWSRSCSADIEDGFSYRMALTEGAFGGMGKITFQFAIASETTFGEIMPTSTPANPSVPYFRNIPVDRYPTALVIRTEGLPFPFSLS</sequence>
<dbReference type="EMBL" id="JYLF01000022">
    <property type="protein sequence ID" value="KMN09241.1"/>
    <property type="molecule type" value="Genomic_DNA"/>
</dbReference>
<dbReference type="PATRIC" id="fig|1608994.3.peg.1411"/>